<dbReference type="Proteomes" id="UP000288805">
    <property type="component" value="Unassembled WGS sequence"/>
</dbReference>
<proteinExistence type="inferred from homology"/>
<feature type="domain" description="DYW" evidence="3">
    <location>
        <begin position="433"/>
        <end position="492"/>
    </location>
</feature>
<sequence length="527" mass="58534">MIWSRHTALSSVSRHYRFLLRSCARESSLDIGERLHATIITTGIAGAPETFLHNALLQFYASCGCAWQARKVFDEIPTRTKTLWTGPPLWAALYATMCLMRLFLFSLKCEDGHGCMVKMGLGGVEKACNAVMDMYAKSGLMEGVRNGRVVFHEMPERNEVAWTIMIAGYLDSGLTQERDLMMGRWVHAYALKTKEKELNIMVGTAMVDIGLAMHGLGRAALDIFPQMFKEAKPDDVTFTSVLSACSHSGLVDQGCFYFGNLESVYGITPKVEHYACMVDLLGRAGRLEEAEILVREMPIRPNEVVLGSLLGSCSIHGKLQLGEHLLQELVQLDPQNTEYHILLSNMYALAGKQNRANSLRQVLKKRGIKKVPGMSSIHVGGQVHQFSAGDKSHPRTREVYNMLDEMIPRLRLAGYAPNTALQTFAGCDSLEDDLVEQEEKEQALFSHSEKLAICFGLISTGPGVPLHIFKNLRICQDCHSAIKIVSKIYNEKLSSEIAIVFIVSRKVHVLVVIIGDPNCIMLIICTA</sequence>
<dbReference type="PANTHER" id="PTHR47926:SF436">
    <property type="entry name" value="PENTATRICOPEPTIDE REPEAT-CONTAINING PROTEIN ELI1, CHLOROPLASTIC-LIKE ISOFORM X2"/>
    <property type="match status" value="1"/>
</dbReference>
<dbReference type="Pfam" id="PF20431">
    <property type="entry name" value="E_motif"/>
    <property type="match status" value="1"/>
</dbReference>
<dbReference type="InterPro" id="IPR002885">
    <property type="entry name" value="PPR_rpt"/>
</dbReference>
<dbReference type="InterPro" id="IPR046849">
    <property type="entry name" value="E2_motif"/>
</dbReference>
<reference evidence="4 5" key="1">
    <citation type="journal article" date="2018" name="PLoS Genet.">
        <title>Population sequencing reveals clonal diversity and ancestral inbreeding in the grapevine cultivar Chardonnay.</title>
        <authorList>
            <person name="Roach M.J."/>
            <person name="Johnson D.L."/>
            <person name="Bohlmann J."/>
            <person name="van Vuuren H.J."/>
            <person name="Jones S.J."/>
            <person name="Pretorius I.S."/>
            <person name="Schmidt S.A."/>
            <person name="Borneman A.R."/>
        </authorList>
    </citation>
    <scope>NUCLEOTIDE SEQUENCE [LARGE SCALE GENOMIC DNA]</scope>
    <source>
        <strain evidence="5">cv. Chardonnay</strain>
        <tissue evidence="4">Leaf</tissue>
    </source>
</reference>
<name>A0A438H962_VITVI</name>
<comment type="caution">
    <text evidence="4">The sequence shown here is derived from an EMBL/GenBank/DDBJ whole genome shotgun (WGS) entry which is preliminary data.</text>
</comment>
<protein>
    <submittedName>
        <fullName evidence="4">Pentatricopeptide repeat-containing protein, mitochondrial</fullName>
    </submittedName>
</protein>
<dbReference type="Pfam" id="PF14432">
    <property type="entry name" value="DYW_deaminase"/>
    <property type="match status" value="1"/>
</dbReference>
<evidence type="ECO:0000256" key="2">
    <source>
        <dbReference type="ARBA" id="ARBA00022737"/>
    </source>
</evidence>
<gene>
    <name evidence="4" type="primary">PCMP-H91_1</name>
    <name evidence="4" type="ORF">CK203_037292</name>
</gene>
<accession>A0A438H962</accession>
<keyword evidence="2" id="KW-0677">Repeat</keyword>
<dbReference type="Pfam" id="PF01535">
    <property type="entry name" value="PPR"/>
    <property type="match status" value="2"/>
</dbReference>
<dbReference type="EMBL" id="QGNW01000259">
    <property type="protein sequence ID" value="RVW80871.1"/>
    <property type="molecule type" value="Genomic_DNA"/>
</dbReference>
<dbReference type="PANTHER" id="PTHR47926">
    <property type="entry name" value="PENTATRICOPEPTIDE REPEAT-CONTAINING PROTEIN"/>
    <property type="match status" value="1"/>
</dbReference>
<organism evidence="4 5">
    <name type="scientific">Vitis vinifera</name>
    <name type="common">Grape</name>
    <dbReference type="NCBI Taxonomy" id="29760"/>
    <lineage>
        <taxon>Eukaryota</taxon>
        <taxon>Viridiplantae</taxon>
        <taxon>Streptophyta</taxon>
        <taxon>Embryophyta</taxon>
        <taxon>Tracheophyta</taxon>
        <taxon>Spermatophyta</taxon>
        <taxon>Magnoliopsida</taxon>
        <taxon>eudicotyledons</taxon>
        <taxon>Gunneridae</taxon>
        <taxon>Pentapetalae</taxon>
        <taxon>rosids</taxon>
        <taxon>Vitales</taxon>
        <taxon>Vitaceae</taxon>
        <taxon>Viteae</taxon>
        <taxon>Vitis</taxon>
    </lineage>
</organism>
<evidence type="ECO:0000313" key="4">
    <source>
        <dbReference type="EMBL" id="RVW80871.1"/>
    </source>
</evidence>
<dbReference type="InterPro" id="IPR046960">
    <property type="entry name" value="PPR_At4g14850-like_plant"/>
</dbReference>
<dbReference type="InterPro" id="IPR011990">
    <property type="entry name" value="TPR-like_helical_dom_sf"/>
</dbReference>
<comment type="similarity">
    <text evidence="1">Belongs to the PPR family. PCMP-H subfamily.</text>
</comment>
<evidence type="ECO:0000256" key="1">
    <source>
        <dbReference type="ARBA" id="ARBA00006643"/>
    </source>
</evidence>
<dbReference type="SUPFAM" id="SSF48452">
    <property type="entry name" value="TPR-like"/>
    <property type="match status" value="1"/>
</dbReference>
<dbReference type="Pfam" id="PF20430">
    <property type="entry name" value="Eplus_motif"/>
    <property type="match status" value="1"/>
</dbReference>
<dbReference type="Gene3D" id="1.25.40.10">
    <property type="entry name" value="Tetratricopeptide repeat domain"/>
    <property type="match status" value="2"/>
</dbReference>
<dbReference type="AlphaFoldDB" id="A0A438H962"/>
<dbReference type="FunFam" id="1.25.40.10:FF:000090">
    <property type="entry name" value="Pentatricopeptide repeat-containing protein, chloroplastic"/>
    <property type="match status" value="1"/>
</dbReference>
<evidence type="ECO:0000259" key="3">
    <source>
        <dbReference type="Pfam" id="PF14432"/>
    </source>
</evidence>
<dbReference type="GO" id="GO:0009451">
    <property type="term" value="P:RNA modification"/>
    <property type="evidence" value="ECO:0007669"/>
    <property type="project" value="InterPro"/>
</dbReference>
<dbReference type="GO" id="GO:0008270">
    <property type="term" value="F:zinc ion binding"/>
    <property type="evidence" value="ECO:0007669"/>
    <property type="project" value="InterPro"/>
</dbReference>
<dbReference type="GO" id="GO:0003723">
    <property type="term" value="F:RNA binding"/>
    <property type="evidence" value="ECO:0007669"/>
    <property type="project" value="InterPro"/>
</dbReference>
<dbReference type="InterPro" id="IPR046848">
    <property type="entry name" value="E_motif"/>
</dbReference>
<dbReference type="InterPro" id="IPR032867">
    <property type="entry name" value="DYW_dom"/>
</dbReference>
<evidence type="ECO:0000313" key="5">
    <source>
        <dbReference type="Proteomes" id="UP000288805"/>
    </source>
</evidence>